<protein>
    <recommendedName>
        <fullName evidence="4">HTH myb-type domain-containing protein</fullName>
    </recommendedName>
</protein>
<evidence type="ECO:0000313" key="5">
    <source>
        <dbReference type="EMBL" id="KAL3741764.1"/>
    </source>
</evidence>
<dbReference type="AlphaFoldDB" id="A0ABD3KTZ1"/>
<dbReference type="InterPro" id="IPR015495">
    <property type="entry name" value="Myb_TF_plants"/>
</dbReference>
<accession>A0ABD3KTZ1</accession>
<keyword evidence="6" id="KW-1185">Reference proteome</keyword>
<dbReference type="Gene3D" id="1.10.10.60">
    <property type="entry name" value="Homeodomain-like"/>
    <property type="match status" value="1"/>
</dbReference>
<dbReference type="Pfam" id="PF00249">
    <property type="entry name" value="Myb_DNA-binding"/>
    <property type="match status" value="1"/>
</dbReference>
<dbReference type="GO" id="GO:0005634">
    <property type="term" value="C:nucleus"/>
    <property type="evidence" value="ECO:0007669"/>
    <property type="project" value="UniProtKB-SubCell"/>
</dbReference>
<dbReference type="InterPro" id="IPR001005">
    <property type="entry name" value="SANT/Myb"/>
</dbReference>
<dbReference type="InterPro" id="IPR017930">
    <property type="entry name" value="Myb_dom"/>
</dbReference>
<feature type="domain" description="HTH myb-type" evidence="4">
    <location>
        <begin position="48"/>
        <end position="76"/>
    </location>
</feature>
<dbReference type="InterPro" id="IPR009057">
    <property type="entry name" value="Homeodomain-like_sf"/>
</dbReference>
<dbReference type="PANTHER" id="PTHR47998:SF3">
    <property type="entry name" value="TRANSCRIPTION FACTOR TRY-LIKE"/>
    <property type="match status" value="1"/>
</dbReference>
<organism evidence="5 6">
    <name type="scientific">Eucalyptus globulus</name>
    <name type="common">Tasmanian blue gum</name>
    <dbReference type="NCBI Taxonomy" id="34317"/>
    <lineage>
        <taxon>Eukaryota</taxon>
        <taxon>Viridiplantae</taxon>
        <taxon>Streptophyta</taxon>
        <taxon>Embryophyta</taxon>
        <taxon>Tracheophyta</taxon>
        <taxon>Spermatophyta</taxon>
        <taxon>Magnoliopsida</taxon>
        <taxon>eudicotyledons</taxon>
        <taxon>Gunneridae</taxon>
        <taxon>Pentapetalae</taxon>
        <taxon>rosids</taxon>
        <taxon>malvids</taxon>
        <taxon>Myrtales</taxon>
        <taxon>Myrtaceae</taxon>
        <taxon>Myrtoideae</taxon>
        <taxon>Eucalypteae</taxon>
        <taxon>Eucalyptus</taxon>
    </lineage>
</organism>
<dbReference type="Proteomes" id="UP001634007">
    <property type="component" value="Unassembled WGS sequence"/>
</dbReference>
<dbReference type="GO" id="GO:0003677">
    <property type="term" value="F:DNA binding"/>
    <property type="evidence" value="ECO:0007669"/>
    <property type="project" value="UniProtKB-KW"/>
</dbReference>
<evidence type="ECO:0000259" key="4">
    <source>
        <dbReference type="PROSITE" id="PS51294"/>
    </source>
</evidence>
<dbReference type="EMBL" id="JBJKBG010000004">
    <property type="protein sequence ID" value="KAL3741764.1"/>
    <property type="molecule type" value="Genomic_DNA"/>
</dbReference>
<evidence type="ECO:0000256" key="3">
    <source>
        <dbReference type="ARBA" id="ARBA00023242"/>
    </source>
</evidence>
<proteinExistence type="predicted"/>
<gene>
    <name evidence="5" type="ORF">ACJRO7_017264</name>
</gene>
<dbReference type="SUPFAM" id="SSF46689">
    <property type="entry name" value="Homeodomain-like"/>
    <property type="match status" value="1"/>
</dbReference>
<comment type="subcellular location">
    <subcellularLocation>
        <location evidence="1">Nucleus</location>
    </subcellularLocation>
</comment>
<keyword evidence="2" id="KW-0238">DNA-binding</keyword>
<name>A0ABD3KTZ1_EUCGL</name>
<sequence length="76" mass="9113">MLRCEDSVEFNILDVGKISEESKLDFFEYEEMLIIRIQSAKIISFMIRWSLIANRIPGRTDEEIEKYWNSRYSTSQ</sequence>
<evidence type="ECO:0000313" key="6">
    <source>
        <dbReference type="Proteomes" id="UP001634007"/>
    </source>
</evidence>
<dbReference type="PROSITE" id="PS51294">
    <property type="entry name" value="HTH_MYB"/>
    <property type="match status" value="1"/>
</dbReference>
<evidence type="ECO:0000256" key="1">
    <source>
        <dbReference type="ARBA" id="ARBA00004123"/>
    </source>
</evidence>
<reference evidence="5 6" key="1">
    <citation type="submission" date="2024-11" db="EMBL/GenBank/DDBJ databases">
        <title>Chromosome-level genome assembly of Eucalyptus globulus Labill. provides insights into its genome evolution.</title>
        <authorList>
            <person name="Li X."/>
        </authorList>
    </citation>
    <scope>NUCLEOTIDE SEQUENCE [LARGE SCALE GENOMIC DNA]</scope>
    <source>
        <strain evidence="5">CL2024</strain>
        <tissue evidence="5">Fresh tender leaves</tissue>
    </source>
</reference>
<evidence type="ECO:0000256" key="2">
    <source>
        <dbReference type="ARBA" id="ARBA00023125"/>
    </source>
</evidence>
<dbReference type="CDD" id="cd00167">
    <property type="entry name" value="SANT"/>
    <property type="match status" value="1"/>
</dbReference>
<keyword evidence="3" id="KW-0539">Nucleus</keyword>
<dbReference type="PANTHER" id="PTHR47998">
    <property type="entry name" value="TRANSCRIPTION FACTOR MYB51-LIKE ISOFORM X1"/>
    <property type="match status" value="1"/>
</dbReference>
<comment type="caution">
    <text evidence="5">The sequence shown here is derived from an EMBL/GenBank/DDBJ whole genome shotgun (WGS) entry which is preliminary data.</text>
</comment>